<dbReference type="EMBL" id="VOGB01000004">
    <property type="protein sequence ID" value="MQM72449.1"/>
    <property type="molecule type" value="Genomic_DNA"/>
</dbReference>
<dbReference type="PANTHER" id="PTHR46066">
    <property type="entry name" value="CHITINASE DOMAIN-CONTAINING PROTEIN 1 FAMILY MEMBER"/>
    <property type="match status" value="1"/>
</dbReference>
<dbReference type="InterPro" id="IPR017853">
    <property type="entry name" value="GH"/>
</dbReference>
<dbReference type="Gene3D" id="3.10.50.10">
    <property type="match status" value="1"/>
</dbReference>
<comment type="caution">
    <text evidence="2">The sequence shown here is derived from an EMBL/GenBank/DDBJ whole genome shotgun (WGS) entry which is preliminary data.</text>
</comment>
<dbReference type="Gene3D" id="3.20.20.80">
    <property type="entry name" value="Glycosidases"/>
    <property type="match status" value="1"/>
</dbReference>
<dbReference type="PANTHER" id="PTHR46066:SF2">
    <property type="entry name" value="CHITINASE DOMAIN-CONTAINING PROTEIN 1"/>
    <property type="match status" value="1"/>
</dbReference>
<organism evidence="2 3">
    <name type="scientific">Candidatus Pseudoramibacter fermentans</name>
    <dbReference type="NCBI Taxonomy" id="2594427"/>
    <lineage>
        <taxon>Bacteria</taxon>
        <taxon>Bacillati</taxon>
        <taxon>Bacillota</taxon>
        <taxon>Clostridia</taxon>
        <taxon>Eubacteriales</taxon>
        <taxon>Eubacteriaceae</taxon>
        <taxon>Pseudoramibacter</taxon>
    </lineage>
</organism>
<feature type="compositionally biased region" description="Low complexity" evidence="1">
    <location>
        <begin position="10"/>
        <end position="19"/>
    </location>
</feature>
<dbReference type="AlphaFoldDB" id="A0A6L5GQB7"/>
<proteinExistence type="predicted"/>
<accession>A0A6L5GQB7</accession>
<feature type="region of interest" description="Disordered" evidence="1">
    <location>
        <begin position="1"/>
        <end position="29"/>
    </location>
</feature>
<evidence type="ECO:0000313" key="3">
    <source>
        <dbReference type="Proteomes" id="UP000473648"/>
    </source>
</evidence>
<evidence type="ECO:0000313" key="2">
    <source>
        <dbReference type="EMBL" id="MQM72449.1"/>
    </source>
</evidence>
<keyword evidence="3" id="KW-1185">Reference proteome</keyword>
<protein>
    <submittedName>
        <fullName evidence="2">Uncharacterized protein</fullName>
    </submittedName>
</protein>
<dbReference type="InterPro" id="IPR029070">
    <property type="entry name" value="Chitinase_insertion_sf"/>
</dbReference>
<dbReference type="SUPFAM" id="SSF51445">
    <property type="entry name" value="(Trans)glycosidases"/>
    <property type="match status" value="1"/>
</dbReference>
<reference evidence="2" key="1">
    <citation type="journal article" date="2020" name="Appl. Environ. Microbiol.">
        <title>Medium-Chain Fatty Acid Synthesis by 'Candidatus Weimeria bifida' gen. nov., sp. nov., and 'Candidatus Pseudoramibacter fermentans' sp. nov.</title>
        <authorList>
            <person name="Scarborough M.J."/>
            <person name="Myers K.S."/>
            <person name="Donohue T.J."/>
            <person name="Noguera D.R."/>
        </authorList>
    </citation>
    <scope>NUCLEOTIDE SEQUENCE</scope>
    <source>
        <strain evidence="2">EUB1.1</strain>
    </source>
</reference>
<dbReference type="Proteomes" id="UP000473648">
    <property type="component" value="Unassembled WGS sequence"/>
</dbReference>
<name>A0A6L5GQB7_9FIRM</name>
<sequence length="324" mass="35284">MTLGACGSKSETTTTSAATGRQEQTQEIKSLSRNGRTLGTWTVYWDGGGAVRTLAKNAGRIDSVGVFAADYPDGKTLTLPEKSASTVGQIKASETLKQMPVYLSVVNDTKDEEKSVTLLNHLIGTSSQAEASANAIVDMAKSYNCDGVEIDFEKIRKDTALWARFVDFENRLIAECNENGLKLRIVLETLTPVESINLPTGPEYVVMCYNLYGNGTKPGPKADRAFLKKTAGRFEKLGNVTYALANGGFNFKGSQQAEAVTADEAAALMKKHDVKPKRDKDSGALYFKYGSHTVWYADAKTLSTWAETLDQAANRKVPVALWRL</sequence>
<gene>
    <name evidence="2" type="ORF">FRC53_03275</name>
</gene>
<evidence type="ECO:0000256" key="1">
    <source>
        <dbReference type="SAM" id="MobiDB-lite"/>
    </source>
</evidence>